<dbReference type="PROSITE" id="PS51352">
    <property type="entry name" value="THIOREDOXIN_2"/>
    <property type="match status" value="1"/>
</dbReference>
<dbReference type="PANTHER" id="PTHR12151">
    <property type="entry name" value="ELECTRON TRANSPORT PROTIN SCO1/SENC FAMILY MEMBER"/>
    <property type="match status" value="1"/>
</dbReference>
<keyword evidence="5" id="KW-1185">Reference proteome</keyword>
<dbReference type="InterPro" id="IPR013766">
    <property type="entry name" value="Thioredoxin_domain"/>
</dbReference>
<dbReference type="PANTHER" id="PTHR12151:SF25">
    <property type="entry name" value="LINALOOL DEHYDRATASE_ISOMERASE DOMAIN-CONTAINING PROTEIN"/>
    <property type="match status" value="1"/>
</dbReference>
<sequence length="209" mass="22021">MNSPAPSRRIPFALLAGVLLILCAAAGALLYRAQSGGSGETPPLAGADIGGPFALVDGDGAAVTEKSYPGQWKLIYFGYTFCPDICPTDMQQLAQGLRQFEKADATRAAKVQPLFVTIDPARDTGPVVKTFTAAFHPRFIGLTGTQPQIDAALKTFRVYASKGAGTADAYLMDHSAIAYIFDPAGKPISFLPQGSSPEAVAAELAKWVR</sequence>
<feature type="domain" description="Thioredoxin" evidence="3">
    <location>
        <begin position="44"/>
        <end position="209"/>
    </location>
</feature>
<evidence type="ECO:0000259" key="3">
    <source>
        <dbReference type="PROSITE" id="PS51352"/>
    </source>
</evidence>
<comment type="similarity">
    <text evidence="1">Belongs to the SCO1/2 family.</text>
</comment>
<dbReference type="CDD" id="cd02968">
    <property type="entry name" value="SCO"/>
    <property type="match status" value="1"/>
</dbReference>
<keyword evidence="2" id="KW-0186">Copper</keyword>
<dbReference type="EMBL" id="JBHRXV010000015">
    <property type="protein sequence ID" value="MFC3714448.1"/>
    <property type="molecule type" value="Genomic_DNA"/>
</dbReference>
<protein>
    <submittedName>
        <fullName evidence="4">SCO family protein</fullName>
    </submittedName>
</protein>
<comment type="caution">
    <text evidence="4">The sequence shown here is derived from an EMBL/GenBank/DDBJ whole genome shotgun (WGS) entry which is preliminary data.</text>
</comment>
<evidence type="ECO:0000313" key="4">
    <source>
        <dbReference type="EMBL" id="MFC3714448.1"/>
    </source>
</evidence>
<name>A0ABV7XGN9_9SPHN</name>
<dbReference type="Gene3D" id="3.40.30.10">
    <property type="entry name" value="Glutaredoxin"/>
    <property type="match status" value="1"/>
</dbReference>
<dbReference type="RefSeq" id="WP_380864052.1">
    <property type="nucleotide sequence ID" value="NZ_JBHRXV010000015.1"/>
</dbReference>
<evidence type="ECO:0000256" key="2">
    <source>
        <dbReference type="ARBA" id="ARBA00023008"/>
    </source>
</evidence>
<gene>
    <name evidence="4" type="ORF">ACFOMD_17910</name>
</gene>
<evidence type="ECO:0000313" key="5">
    <source>
        <dbReference type="Proteomes" id="UP001595615"/>
    </source>
</evidence>
<organism evidence="4 5">
    <name type="scientific">Sphingoaurantiacus capsulatus</name>
    <dbReference type="NCBI Taxonomy" id="1771310"/>
    <lineage>
        <taxon>Bacteria</taxon>
        <taxon>Pseudomonadati</taxon>
        <taxon>Pseudomonadota</taxon>
        <taxon>Alphaproteobacteria</taxon>
        <taxon>Sphingomonadales</taxon>
        <taxon>Sphingosinicellaceae</taxon>
        <taxon>Sphingoaurantiacus</taxon>
    </lineage>
</organism>
<accession>A0ABV7XGN9</accession>
<dbReference type="SUPFAM" id="SSF52833">
    <property type="entry name" value="Thioredoxin-like"/>
    <property type="match status" value="1"/>
</dbReference>
<dbReference type="Pfam" id="PF02630">
    <property type="entry name" value="SCO1-SenC"/>
    <property type="match status" value="1"/>
</dbReference>
<dbReference type="Proteomes" id="UP001595615">
    <property type="component" value="Unassembled WGS sequence"/>
</dbReference>
<proteinExistence type="inferred from homology"/>
<dbReference type="InterPro" id="IPR036249">
    <property type="entry name" value="Thioredoxin-like_sf"/>
</dbReference>
<evidence type="ECO:0000256" key="1">
    <source>
        <dbReference type="ARBA" id="ARBA00010996"/>
    </source>
</evidence>
<reference evidence="5" key="1">
    <citation type="journal article" date="2019" name="Int. J. Syst. Evol. Microbiol.">
        <title>The Global Catalogue of Microorganisms (GCM) 10K type strain sequencing project: providing services to taxonomists for standard genome sequencing and annotation.</title>
        <authorList>
            <consortium name="The Broad Institute Genomics Platform"/>
            <consortium name="The Broad Institute Genome Sequencing Center for Infectious Disease"/>
            <person name="Wu L."/>
            <person name="Ma J."/>
        </authorList>
    </citation>
    <scope>NUCLEOTIDE SEQUENCE [LARGE SCALE GENOMIC DNA]</scope>
    <source>
        <strain evidence="5">KCTC 42644</strain>
    </source>
</reference>
<dbReference type="InterPro" id="IPR003782">
    <property type="entry name" value="SCO1/SenC"/>
</dbReference>